<dbReference type="PANTHER" id="PTHR18919:SF107">
    <property type="entry name" value="ACETYL-COA ACETYLTRANSFERASE, CYTOSOLIC"/>
    <property type="match status" value="1"/>
</dbReference>
<dbReference type="Gene3D" id="3.40.47.10">
    <property type="match status" value="2"/>
</dbReference>
<dbReference type="PIRSF" id="PIRSF000429">
    <property type="entry name" value="Ac-CoA_Ac_transf"/>
    <property type="match status" value="1"/>
</dbReference>
<dbReference type="InterPro" id="IPR020610">
    <property type="entry name" value="Thiolase_AS"/>
</dbReference>
<dbReference type="PANTHER" id="PTHR18919">
    <property type="entry name" value="ACETYL-COA C-ACYLTRANSFERASE"/>
    <property type="match status" value="1"/>
</dbReference>
<evidence type="ECO:0000256" key="4">
    <source>
        <dbReference type="PIRSR" id="PIRSR000429-1"/>
    </source>
</evidence>
<evidence type="ECO:0000256" key="3">
    <source>
        <dbReference type="ARBA" id="ARBA00023315"/>
    </source>
</evidence>
<proteinExistence type="inferred from homology"/>
<feature type="domain" description="Thiolase C-terminal" evidence="7">
    <location>
        <begin position="269"/>
        <end position="388"/>
    </location>
</feature>
<dbReference type="InterPro" id="IPR020616">
    <property type="entry name" value="Thiolase_N"/>
</dbReference>
<dbReference type="GO" id="GO:0003988">
    <property type="term" value="F:acetyl-CoA C-acyltransferase activity"/>
    <property type="evidence" value="ECO:0007669"/>
    <property type="project" value="UniProtKB-ARBA"/>
</dbReference>
<keyword evidence="3 5" id="KW-0012">Acyltransferase</keyword>
<feature type="active site" description="Proton acceptor" evidence="4">
    <location>
        <position position="376"/>
    </location>
</feature>
<feature type="domain" description="Thiolase N-terminal" evidence="6">
    <location>
        <begin position="4"/>
        <end position="259"/>
    </location>
</feature>
<keyword evidence="2 5" id="KW-0808">Transferase</keyword>
<dbReference type="EMBL" id="DTGT01000090">
    <property type="protein sequence ID" value="HGH60216.1"/>
    <property type="molecule type" value="Genomic_DNA"/>
</dbReference>
<sequence>MDDIVVANAVRTALGDFGGALKGVPAVDLAQAVMKKVTASPNLPSSIDKVTFGNCFSPLEQNIARIAAYRAGLDERVPGFTINGTCGSSMQAVISAVQAVQCGEAGVVLAGGVESMSNAPYILDTARWGQRIRHLQGYDLLWKGMQEYPIGVGMGLTAENLAERYGISRREQDEFAVMSHRRAARAIQDGRFKGEIMPIPVKGPKKEERFFDADEHVRPEVTLEQLSRLPAVFKDGGTVTAGNACGMNDAAAALLVTTREKALQLGLSPFLRVRGYSVVGVDPHIMGIGPVPAITGALKRAGLILEDIDRFEINEAFAAQYLACERELGLDRDKVNPYGSGIALGHPVGATGCRLIVTLFHSMISEGLQLGIASLCAGGGMGFAVILENA</sequence>
<dbReference type="PROSITE" id="PS00099">
    <property type="entry name" value="THIOLASE_3"/>
    <property type="match status" value="1"/>
</dbReference>
<name>A0A7C4EVI0_9BACT</name>
<dbReference type="InterPro" id="IPR020615">
    <property type="entry name" value="Thiolase_acyl_enz_int_AS"/>
</dbReference>
<dbReference type="InterPro" id="IPR020617">
    <property type="entry name" value="Thiolase_C"/>
</dbReference>
<dbReference type="SUPFAM" id="SSF53901">
    <property type="entry name" value="Thiolase-like"/>
    <property type="match status" value="2"/>
</dbReference>
<protein>
    <submittedName>
        <fullName evidence="8">Thiolase family protein</fullName>
    </submittedName>
</protein>
<comment type="caution">
    <text evidence="8">The sequence shown here is derived from an EMBL/GenBank/DDBJ whole genome shotgun (WGS) entry which is preliminary data.</text>
</comment>
<dbReference type="Pfam" id="PF00108">
    <property type="entry name" value="Thiolase_N"/>
    <property type="match status" value="1"/>
</dbReference>
<gene>
    <name evidence="8" type="ORF">ENV54_02830</name>
</gene>
<dbReference type="InterPro" id="IPR002155">
    <property type="entry name" value="Thiolase"/>
</dbReference>
<organism evidence="8">
    <name type="scientific">Desulfomonile tiedjei</name>
    <dbReference type="NCBI Taxonomy" id="2358"/>
    <lineage>
        <taxon>Bacteria</taxon>
        <taxon>Pseudomonadati</taxon>
        <taxon>Thermodesulfobacteriota</taxon>
        <taxon>Desulfomonilia</taxon>
        <taxon>Desulfomonilales</taxon>
        <taxon>Desulfomonilaceae</taxon>
        <taxon>Desulfomonile</taxon>
    </lineage>
</organism>
<comment type="similarity">
    <text evidence="1 5">Belongs to the thiolase-like superfamily. Thiolase family.</text>
</comment>
<accession>A0A7C4EVI0</accession>
<evidence type="ECO:0000259" key="7">
    <source>
        <dbReference type="Pfam" id="PF02803"/>
    </source>
</evidence>
<dbReference type="NCBIfam" id="TIGR01930">
    <property type="entry name" value="AcCoA-C-Actrans"/>
    <property type="match status" value="1"/>
</dbReference>
<dbReference type="AlphaFoldDB" id="A0A7C4EVI0"/>
<evidence type="ECO:0000313" key="8">
    <source>
        <dbReference type="EMBL" id="HGH60216.1"/>
    </source>
</evidence>
<feature type="active site" description="Proton acceptor" evidence="4">
    <location>
        <position position="346"/>
    </location>
</feature>
<dbReference type="CDD" id="cd00751">
    <property type="entry name" value="thiolase"/>
    <property type="match status" value="1"/>
</dbReference>
<reference evidence="8" key="1">
    <citation type="journal article" date="2020" name="mSystems">
        <title>Genome- and Community-Level Interaction Insights into Carbon Utilization and Element Cycling Functions of Hydrothermarchaeota in Hydrothermal Sediment.</title>
        <authorList>
            <person name="Zhou Z."/>
            <person name="Liu Y."/>
            <person name="Xu W."/>
            <person name="Pan J."/>
            <person name="Luo Z.H."/>
            <person name="Li M."/>
        </authorList>
    </citation>
    <scope>NUCLEOTIDE SEQUENCE [LARGE SCALE GENOMIC DNA]</scope>
    <source>
        <strain evidence="8">SpSt-769</strain>
    </source>
</reference>
<dbReference type="Pfam" id="PF02803">
    <property type="entry name" value="Thiolase_C"/>
    <property type="match status" value="1"/>
</dbReference>
<evidence type="ECO:0000256" key="5">
    <source>
        <dbReference type="RuleBase" id="RU003557"/>
    </source>
</evidence>
<evidence type="ECO:0000256" key="1">
    <source>
        <dbReference type="ARBA" id="ARBA00010982"/>
    </source>
</evidence>
<dbReference type="PROSITE" id="PS00098">
    <property type="entry name" value="THIOLASE_1"/>
    <property type="match status" value="1"/>
</dbReference>
<feature type="active site" description="Acyl-thioester intermediate" evidence="4">
    <location>
        <position position="86"/>
    </location>
</feature>
<dbReference type="FunFam" id="3.40.47.10:FF:000010">
    <property type="entry name" value="Acetyl-CoA acetyltransferase (Thiolase)"/>
    <property type="match status" value="1"/>
</dbReference>
<evidence type="ECO:0000259" key="6">
    <source>
        <dbReference type="Pfam" id="PF00108"/>
    </source>
</evidence>
<evidence type="ECO:0000256" key="2">
    <source>
        <dbReference type="ARBA" id="ARBA00022679"/>
    </source>
</evidence>
<dbReference type="InterPro" id="IPR016039">
    <property type="entry name" value="Thiolase-like"/>
</dbReference>